<dbReference type="GeneID" id="20526357"/>
<feature type="compositionally biased region" description="Polar residues" evidence="1">
    <location>
        <begin position="1497"/>
        <end position="1512"/>
    </location>
</feature>
<feature type="region of interest" description="Disordered" evidence="1">
    <location>
        <begin position="1205"/>
        <end position="1255"/>
    </location>
</feature>
<evidence type="ECO:0000313" key="2">
    <source>
        <dbReference type="EMBL" id="KCV72232.1"/>
    </source>
</evidence>
<feature type="region of interest" description="Disordered" evidence="1">
    <location>
        <begin position="71"/>
        <end position="161"/>
    </location>
</feature>
<feature type="compositionally biased region" description="Acidic residues" evidence="1">
    <location>
        <begin position="1224"/>
        <end position="1233"/>
    </location>
</feature>
<feature type="compositionally biased region" description="Acidic residues" evidence="1">
    <location>
        <begin position="92"/>
        <end position="103"/>
    </location>
</feature>
<feature type="compositionally biased region" description="Basic and acidic residues" evidence="1">
    <location>
        <begin position="104"/>
        <end position="121"/>
    </location>
</feature>
<accession>A0A058ZFH7</accession>
<feature type="compositionally biased region" description="Low complexity" evidence="1">
    <location>
        <begin position="1555"/>
        <end position="1571"/>
    </location>
</feature>
<reference evidence="2" key="1">
    <citation type="submission" date="2013-04" db="EMBL/GenBank/DDBJ databases">
        <title>The Genome Sequence of Fonticula alba ATCC 38817.</title>
        <authorList>
            <consortium name="The Broad Institute Genomics Platform"/>
            <person name="Russ C."/>
            <person name="Cuomo C."/>
            <person name="Burger G."/>
            <person name="Gray M.W."/>
            <person name="Holland P.W.H."/>
            <person name="King N."/>
            <person name="Lang F.B.F."/>
            <person name="Roger A.J."/>
            <person name="Ruiz-Trillo I."/>
            <person name="Brown M."/>
            <person name="Walker B."/>
            <person name="Young S."/>
            <person name="Zeng Q."/>
            <person name="Gargeya S."/>
            <person name="Fitzgerald M."/>
            <person name="Haas B."/>
            <person name="Abouelleil A."/>
            <person name="Allen A.W."/>
            <person name="Alvarado L."/>
            <person name="Arachchi H.M."/>
            <person name="Berlin A.M."/>
            <person name="Chapman S.B."/>
            <person name="Gainer-Dewar J."/>
            <person name="Goldberg J."/>
            <person name="Griggs A."/>
            <person name="Gujja S."/>
            <person name="Hansen M."/>
            <person name="Howarth C."/>
            <person name="Imamovic A."/>
            <person name="Ireland A."/>
            <person name="Larimer J."/>
            <person name="McCowan C."/>
            <person name="Murphy C."/>
            <person name="Pearson M."/>
            <person name="Poon T.W."/>
            <person name="Priest M."/>
            <person name="Roberts A."/>
            <person name="Saif S."/>
            <person name="Shea T."/>
            <person name="Sisk P."/>
            <person name="Sykes S."/>
            <person name="Wortman J."/>
            <person name="Nusbaum C."/>
            <person name="Birren B."/>
        </authorList>
    </citation>
    <scope>NUCLEOTIDE SEQUENCE [LARGE SCALE GENOMIC DNA]</scope>
    <source>
        <strain evidence="2">ATCC 38817</strain>
    </source>
</reference>
<evidence type="ECO:0000313" key="3">
    <source>
        <dbReference type="Proteomes" id="UP000030693"/>
    </source>
</evidence>
<protein>
    <submittedName>
        <fullName evidence="2">Uncharacterized protein</fullName>
    </submittedName>
</protein>
<gene>
    <name evidence="2" type="ORF">H696_01632</name>
</gene>
<name>A0A058ZFH7_FONAL</name>
<feature type="region of interest" description="Disordered" evidence="1">
    <location>
        <begin position="1361"/>
        <end position="1457"/>
    </location>
</feature>
<keyword evidence="3" id="KW-1185">Reference proteome</keyword>
<feature type="region of interest" description="Disordered" evidence="1">
    <location>
        <begin position="1483"/>
        <end position="1579"/>
    </location>
</feature>
<proteinExistence type="predicted"/>
<evidence type="ECO:0000256" key="1">
    <source>
        <dbReference type="SAM" id="MobiDB-lite"/>
    </source>
</evidence>
<feature type="compositionally biased region" description="Gly residues" evidence="1">
    <location>
        <begin position="1431"/>
        <end position="1442"/>
    </location>
</feature>
<feature type="compositionally biased region" description="Acidic residues" evidence="1">
    <location>
        <begin position="1368"/>
        <end position="1384"/>
    </location>
</feature>
<feature type="region of interest" description="Disordered" evidence="1">
    <location>
        <begin position="1160"/>
        <end position="1180"/>
    </location>
</feature>
<sequence>MPGRSSAAPGPGNVDLVELDLLPRGAGAFDGLSFRSVNGPRPIRLPAPGLRSSALYNLDGSLVQSLRAGIRDGSLPLHEPGRGAKRRRGGAEDSDDDDDDDEDGHQPGEEEDDKAATCHPDEADDLASLPCDPSDPFVTSGRPTRGSLRLYPSHTSSSHGSFTLCTPHHPAEHQDRTHYTNASTVYPTRFRRFVSHGEPPEYLINSQVSYAQSRLGPGAVPDDLLTSLVTEALTQEADPWREAMHVGSCIGFSPSGLGATLTSENVKTAKRRQGHHTCGPAEGLEALHSDPSLWLDQGLLLAAGGTRGEGVRHGRFVNLYRLPASSAPLDPLPALFPDQGGSPAASTLRHSPLVDAIPVEESINQLLPTFAYHDAFGFLARHDRRISFAGVALRTSPLCDWTGRPTLSGLSFMASGDFELPGPGRWSDACLSPWPGAGDGAPVAAAISSRGCVYLLEGPTALAGGSAHASPNVAACRQVFQLAGSADALYSPDGPFTCAFGSHPLVLEVASSRALCLVDLRTPPREATVPLFKLSGLSADAPGSSGSRAARHALNTTLGASRSLWVCPPRNPGVDLRDAQRSHHRKRRAGRPEAICQLAKTGPTGPFETLILTTERSALLDHRYGRRPVLEWTPPAAGTWVSGTATLPLHILDRSLPGDVHACATWSHASGEFSLAAFDGAEVLTPLAAGAGVHLPGAMSPSVAAGVRLRTTHGSIFASRDPWRAESLAGLCVVPPSPAGQPGALVSLNQFGAITFHRPVAEEHAASTRSLPPDVLPGRPLGSSLHNPMMPAEPPVPAFALDLSLYKQRDLPDTPEGQRVTSGMLSPIMPLEGDADRYYSQLDARTLFQYLTKDLRRSDPELDPLLRAREPCDCFLLSGDLVDHYVRKIARARARTRETILRSRFADDKIHLSDAEWAQLLEATDTQQPITLLDVAETLELYCRRSAARYVQDPLRPEQATLYDRKAHASYGRNIAEELGEAFAPLLDPSAIGRGVHSVALALCQALADGRVQLALATEGPDAQAGGLLRLFPGGEPLRSAGQAASAGVSGLVWSTAAQPLGPLPPQLEPLTDAALPLVDVEGSRPLRRAARHRQEHVRWLAATGTRCAAVAAALAPGRSTAAGPMHAEDAARRLRQATIALAPHNPTRRSRRMAALLAEEGGTPGPQGPIESEALRGGTTTAVATTGAERLENSLSGRQAEHAVHSLLEPVRQPTAKVNWSESETDSEEDAATDPGRPTERPAPPAGARYPHHQRAGALADALRGFWDQPALLDVEFDQAALRGGPGHLTAVTGLATELPVAVPSASASASAPGPDVARDLALGGSVDPADVDYSSQAGSFHSLAAAAARVSGAPLASLLFGGPGPGDDDGHDSLDEDDESDLEYDRQASQVTHMPQVRLSSLPGVGAAPGARGSSSLATAGGRFSLPVLGGGGHQGGSGPGPASQPSRLSIGGAGFLRGAASGSMSQPALGGAGGRLSFGGGLFSQPAPTGGLGASSQRPGFQSQPSLRQSLPPLAGSINPLADPSSQNDGAPVAGSAPGSLSQGDPAPPGDAGPRRLSALPRLSLGGSQTKKRSGF</sequence>
<organism evidence="2">
    <name type="scientific">Fonticula alba</name>
    <name type="common">Slime mold</name>
    <dbReference type="NCBI Taxonomy" id="691883"/>
    <lineage>
        <taxon>Eukaryota</taxon>
        <taxon>Rotosphaerida</taxon>
        <taxon>Fonticulaceae</taxon>
        <taxon>Fonticula</taxon>
    </lineage>
</organism>
<dbReference type="Proteomes" id="UP000030693">
    <property type="component" value="Unassembled WGS sequence"/>
</dbReference>
<dbReference type="RefSeq" id="XP_009493810.1">
    <property type="nucleotide sequence ID" value="XM_009495535.1"/>
</dbReference>
<dbReference type="EMBL" id="KB932202">
    <property type="protein sequence ID" value="KCV72232.1"/>
    <property type="molecule type" value="Genomic_DNA"/>
</dbReference>